<dbReference type="PANTHER" id="PTHR32119">
    <property type="entry name" value="OROTIDINE 5'-PHOSPHATE DECARBOXYLASE"/>
    <property type="match status" value="1"/>
</dbReference>
<comment type="subunit">
    <text evidence="3 9">Homodimer.</text>
</comment>
<keyword evidence="15" id="KW-1185">Reference proteome</keyword>
<keyword evidence="6 9" id="KW-0456">Lyase</keyword>
<gene>
    <name evidence="9 14" type="primary">pyrF</name>
    <name evidence="14" type="ORF">GCM10011351_03400</name>
</gene>
<evidence type="ECO:0000256" key="5">
    <source>
        <dbReference type="ARBA" id="ARBA00022975"/>
    </source>
</evidence>
<dbReference type="HAMAP" id="MF_01200_B">
    <property type="entry name" value="OMPdecase_type1_B"/>
    <property type="match status" value="1"/>
</dbReference>
<dbReference type="InterPro" id="IPR001754">
    <property type="entry name" value="OMPdeCOase_dom"/>
</dbReference>
<comment type="caution">
    <text evidence="14">The sequence shown here is derived from an EMBL/GenBank/DDBJ whole genome shotgun (WGS) entry which is preliminary data.</text>
</comment>
<feature type="active site" description="For OMPdecase activity" evidence="10">
    <location>
        <position position="61"/>
    </location>
</feature>
<feature type="domain" description="Orotidine 5'-phosphate decarboxylase" evidence="13">
    <location>
        <begin position="4"/>
        <end position="228"/>
    </location>
</feature>
<feature type="binding site" evidence="9 11">
    <location>
        <position position="183"/>
    </location>
    <ligand>
        <name>substrate</name>
    </ligand>
</feature>
<feature type="binding site" evidence="9 11">
    <location>
        <position position="10"/>
    </location>
    <ligand>
        <name>substrate</name>
    </ligand>
</feature>
<dbReference type="RefSeq" id="WP_117153080.1">
    <property type="nucleotide sequence ID" value="NZ_BMLG01000001.1"/>
</dbReference>
<keyword evidence="4 9" id="KW-0210">Decarboxylase</keyword>
<dbReference type="EMBL" id="BMLG01000001">
    <property type="protein sequence ID" value="GGM20878.1"/>
    <property type="molecule type" value="Genomic_DNA"/>
</dbReference>
<dbReference type="Gene3D" id="3.20.20.70">
    <property type="entry name" value="Aldolase class I"/>
    <property type="match status" value="1"/>
</dbReference>
<dbReference type="GO" id="GO:0006207">
    <property type="term" value="P:'de novo' pyrimidine nucleobase biosynthetic process"/>
    <property type="evidence" value="ECO:0007669"/>
    <property type="project" value="InterPro"/>
</dbReference>
<evidence type="ECO:0000256" key="6">
    <source>
        <dbReference type="ARBA" id="ARBA00023239"/>
    </source>
</evidence>
<evidence type="ECO:0000256" key="8">
    <source>
        <dbReference type="ARBA" id="ARBA00061012"/>
    </source>
</evidence>
<evidence type="ECO:0000256" key="3">
    <source>
        <dbReference type="ARBA" id="ARBA00011738"/>
    </source>
</evidence>
<dbReference type="GO" id="GO:0044205">
    <property type="term" value="P:'de novo' UMP biosynthetic process"/>
    <property type="evidence" value="ECO:0007669"/>
    <property type="project" value="UniProtKB-UniRule"/>
</dbReference>
<keyword evidence="5 9" id="KW-0665">Pyrimidine biosynthesis</keyword>
<comment type="function">
    <text evidence="1 9">Catalyzes the decarboxylation of orotidine 5'-monophosphate (OMP) to uridine 5'-monophosphate (UMP).</text>
</comment>
<evidence type="ECO:0000256" key="4">
    <source>
        <dbReference type="ARBA" id="ARBA00022793"/>
    </source>
</evidence>
<dbReference type="SMART" id="SM00934">
    <property type="entry name" value="OMPdecase"/>
    <property type="match status" value="1"/>
</dbReference>
<dbReference type="GO" id="GO:0005829">
    <property type="term" value="C:cytosol"/>
    <property type="evidence" value="ECO:0007669"/>
    <property type="project" value="TreeGrafter"/>
</dbReference>
<comment type="pathway">
    <text evidence="2 9 12">Pyrimidine metabolism; UMP biosynthesis via de novo pathway; UMP from orotate: step 2/2.</text>
</comment>
<name>A0A917TFL4_9BACI</name>
<dbReference type="GO" id="GO:0004590">
    <property type="term" value="F:orotidine-5'-phosphate decarboxylase activity"/>
    <property type="evidence" value="ECO:0007669"/>
    <property type="project" value="UniProtKB-UniRule"/>
</dbReference>
<evidence type="ECO:0000259" key="13">
    <source>
        <dbReference type="SMART" id="SM00934"/>
    </source>
</evidence>
<evidence type="ECO:0000256" key="10">
    <source>
        <dbReference type="PIRSR" id="PIRSR614732-1"/>
    </source>
</evidence>
<evidence type="ECO:0000256" key="11">
    <source>
        <dbReference type="PIRSR" id="PIRSR614732-2"/>
    </source>
</evidence>
<dbReference type="AlphaFoldDB" id="A0A917TFL4"/>
<evidence type="ECO:0000256" key="1">
    <source>
        <dbReference type="ARBA" id="ARBA00002356"/>
    </source>
</evidence>
<comment type="catalytic activity">
    <reaction evidence="7 9 12">
        <text>orotidine 5'-phosphate + H(+) = UMP + CO2</text>
        <dbReference type="Rhea" id="RHEA:11596"/>
        <dbReference type="ChEBI" id="CHEBI:15378"/>
        <dbReference type="ChEBI" id="CHEBI:16526"/>
        <dbReference type="ChEBI" id="CHEBI:57538"/>
        <dbReference type="ChEBI" id="CHEBI:57865"/>
        <dbReference type="EC" id="4.1.1.23"/>
    </reaction>
</comment>
<dbReference type="Proteomes" id="UP000618460">
    <property type="component" value="Unassembled WGS sequence"/>
</dbReference>
<dbReference type="InterPro" id="IPR011060">
    <property type="entry name" value="RibuloseP-bd_barrel"/>
</dbReference>
<accession>A0A917TFL4</accession>
<protein>
    <recommendedName>
        <fullName evidence="9">Orotidine 5'-phosphate decarboxylase</fullName>
        <ecNumber evidence="9">4.1.1.23</ecNumber>
    </recommendedName>
    <alternativeName>
        <fullName evidence="9">OMP decarboxylase</fullName>
        <shortName evidence="9">OMPDCase</shortName>
        <shortName evidence="9">OMPdecase</shortName>
    </alternativeName>
</protein>
<dbReference type="NCBIfam" id="NF001273">
    <property type="entry name" value="PRK00230.1"/>
    <property type="match status" value="1"/>
</dbReference>
<evidence type="ECO:0000256" key="12">
    <source>
        <dbReference type="RuleBase" id="RU000512"/>
    </source>
</evidence>
<dbReference type="EC" id="4.1.1.23" evidence="9"/>
<dbReference type="CDD" id="cd04725">
    <property type="entry name" value="OMP_decarboxylase_like"/>
    <property type="match status" value="1"/>
</dbReference>
<evidence type="ECO:0000256" key="2">
    <source>
        <dbReference type="ARBA" id="ARBA00004861"/>
    </source>
</evidence>
<dbReference type="FunFam" id="3.20.20.70:FF:000015">
    <property type="entry name" value="Orotidine 5'-phosphate decarboxylase"/>
    <property type="match status" value="1"/>
</dbReference>
<feature type="binding site" evidence="9 11">
    <location>
        <position position="32"/>
    </location>
    <ligand>
        <name>substrate</name>
    </ligand>
</feature>
<reference evidence="14" key="1">
    <citation type="journal article" date="2014" name="Int. J. Syst. Evol. Microbiol.">
        <title>Complete genome sequence of Corynebacterium casei LMG S-19264T (=DSM 44701T), isolated from a smear-ripened cheese.</title>
        <authorList>
            <consortium name="US DOE Joint Genome Institute (JGI-PGF)"/>
            <person name="Walter F."/>
            <person name="Albersmeier A."/>
            <person name="Kalinowski J."/>
            <person name="Ruckert C."/>
        </authorList>
    </citation>
    <scope>NUCLEOTIDE SEQUENCE</scope>
    <source>
        <strain evidence="14">CGMCC 1.6333</strain>
    </source>
</reference>
<dbReference type="SUPFAM" id="SSF51366">
    <property type="entry name" value="Ribulose-phoshate binding barrel"/>
    <property type="match status" value="1"/>
</dbReference>
<evidence type="ECO:0000256" key="9">
    <source>
        <dbReference type="HAMAP-Rule" id="MF_01200"/>
    </source>
</evidence>
<evidence type="ECO:0000256" key="7">
    <source>
        <dbReference type="ARBA" id="ARBA00049157"/>
    </source>
</evidence>
<dbReference type="OrthoDB" id="9806203at2"/>
<dbReference type="InterPro" id="IPR013785">
    <property type="entry name" value="Aldolase_TIM"/>
</dbReference>
<dbReference type="NCBIfam" id="TIGR01740">
    <property type="entry name" value="pyrF"/>
    <property type="match status" value="1"/>
</dbReference>
<evidence type="ECO:0000313" key="15">
    <source>
        <dbReference type="Proteomes" id="UP000618460"/>
    </source>
</evidence>
<dbReference type="InterPro" id="IPR047596">
    <property type="entry name" value="OMPdecase_bac"/>
</dbReference>
<comment type="similarity">
    <text evidence="8 9">Belongs to the OMP decarboxylase family. Type 1 subfamily.</text>
</comment>
<feature type="binding site" evidence="9 11">
    <location>
        <position position="212"/>
    </location>
    <ligand>
        <name>substrate</name>
    </ligand>
</feature>
<dbReference type="InterPro" id="IPR018089">
    <property type="entry name" value="OMPdecase_AS"/>
</dbReference>
<dbReference type="InterPro" id="IPR014732">
    <property type="entry name" value="OMPdecase"/>
</dbReference>
<dbReference type="PANTHER" id="PTHR32119:SF2">
    <property type="entry name" value="OROTIDINE 5'-PHOSPHATE DECARBOXYLASE"/>
    <property type="match status" value="1"/>
</dbReference>
<organism evidence="14 15">
    <name type="scientific">Paraliobacillus quinghaiensis</name>
    <dbReference type="NCBI Taxonomy" id="470815"/>
    <lineage>
        <taxon>Bacteria</taxon>
        <taxon>Bacillati</taxon>
        <taxon>Bacillota</taxon>
        <taxon>Bacilli</taxon>
        <taxon>Bacillales</taxon>
        <taxon>Bacillaceae</taxon>
        <taxon>Paraliobacillus</taxon>
    </lineage>
</organism>
<feature type="active site" description="For OMPdecase activity" evidence="10">
    <location>
        <position position="59"/>
    </location>
</feature>
<sequence>MQQPIYLALDFPTWEQTDRFLKTNNLDGVPVKVGMELFYREGPAVIEQLKKRNHSIFLDLKLHDIPTTIYKAMKNLAKLEVDIVNVHGFGGSAMIAAAKQGLIDGSNHAQVPKLLVVTVLTSMDQAVLEQELSIHQPVEKLVTDLALLGKHNGADGVVCSAHEAQAIKQVCGKAFLAVTPGIRLADTANDDQKRIGTPTFAKKQGVDALVIGRSITAATEPHVMYQKAIKEWNHVFS</sequence>
<proteinExistence type="inferred from homology"/>
<feature type="binding site" evidence="9">
    <location>
        <begin position="59"/>
        <end position="68"/>
    </location>
    <ligand>
        <name>substrate</name>
    </ligand>
</feature>
<evidence type="ECO:0000313" key="14">
    <source>
        <dbReference type="EMBL" id="GGM20878.1"/>
    </source>
</evidence>
<dbReference type="Pfam" id="PF00215">
    <property type="entry name" value="OMPdecase"/>
    <property type="match status" value="1"/>
</dbReference>
<feature type="active site" description="For OMPdecase activity" evidence="10">
    <location>
        <position position="64"/>
    </location>
</feature>
<feature type="active site" description="Proton donor" evidence="9">
    <location>
        <position position="61"/>
    </location>
</feature>
<feature type="binding site" evidence="9 11">
    <location>
        <position position="121"/>
    </location>
    <ligand>
        <name>substrate</name>
    </ligand>
</feature>
<feature type="binding site" evidence="9 11">
    <location>
        <position position="192"/>
    </location>
    <ligand>
        <name>substrate</name>
    </ligand>
</feature>
<reference evidence="14" key="2">
    <citation type="submission" date="2020-09" db="EMBL/GenBank/DDBJ databases">
        <authorList>
            <person name="Sun Q."/>
            <person name="Zhou Y."/>
        </authorList>
    </citation>
    <scope>NUCLEOTIDE SEQUENCE</scope>
    <source>
        <strain evidence="14">CGMCC 1.6333</strain>
    </source>
</reference>
<feature type="binding site" evidence="9 11">
    <location>
        <position position="213"/>
    </location>
    <ligand>
        <name>substrate</name>
    </ligand>
</feature>
<dbReference type="PROSITE" id="PS00156">
    <property type="entry name" value="OMPDECASE"/>
    <property type="match status" value="1"/>
</dbReference>